<dbReference type="OrthoDB" id="10310202at2759"/>
<reference evidence="1" key="2">
    <citation type="journal article" date="2023" name="IMA Fungus">
        <title>Comparative genomic study of the Penicillium genus elucidates a diverse pangenome and 15 lateral gene transfer events.</title>
        <authorList>
            <person name="Petersen C."/>
            <person name="Sorensen T."/>
            <person name="Nielsen M.R."/>
            <person name="Sondergaard T.E."/>
            <person name="Sorensen J.L."/>
            <person name="Fitzpatrick D.A."/>
            <person name="Frisvad J.C."/>
            <person name="Nielsen K.L."/>
        </authorList>
    </citation>
    <scope>NUCLEOTIDE SEQUENCE</scope>
    <source>
        <strain evidence="1">IBT 17660</strain>
    </source>
</reference>
<organism evidence="1 2">
    <name type="scientific">Penicillium desertorum</name>
    <dbReference type="NCBI Taxonomy" id="1303715"/>
    <lineage>
        <taxon>Eukaryota</taxon>
        <taxon>Fungi</taxon>
        <taxon>Dikarya</taxon>
        <taxon>Ascomycota</taxon>
        <taxon>Pezizomycotina</taxon>
        <taxon>Eurotiomycetes</taxon>
        <taxon>Eurotiomycetidae</taxon>
        <taxon>Eurotiales</taxon>
        <taxon>Aspergillaceae</taxon>
        <taxon>Penicillium</taxon>
    </lineage>
</organism>
<evidence type="ECO:0000313" key="1">
    <source>
        <dbReference type="EMBL" id="KAJ5469747.1"/>
    </source>
</evidence>
<sequence>MVGTTASFGLRKAKPDYERQLTDAHLRQSSRIKQECMVRVMGDSTVNAPTAVLLLGTDDHTMLGI</sequence>
<evidence type="ECO:0000313" key="2">
    <source>
        <dbReference type="Proteomes" id="UP001147760"/>
    </source>
</evidence>
<protein>
    <submittedName>
        <fullName evidence="1">Uncharacterized protein</fullName>
    </submittedName>
</protein>
<dbReference type="AlphaFoldDB" id="A0A9X0BK02"/>
<keyword evidence="2" id="KW-1185">Reference proteome</keyword>
<dbReference type="Proteomes" id="UP001147760">
    <property type="component" value="Unassembled WGS sequence"/>
</dbReference>
<gene>
    <name evidence="1" type="ORF">N7530_007104</name>
</gene>
<comment type="caution">
    <text evidence="1">The sequence shown here is derived from an EMBL/GenBank/DDBJ whole genome shotgun (WGS) entry which is preliminary data.</text>
</comment>
<accession>A0A9X0BK02</accession>
<dbReference type="EMBL" id="JAPWDO010000005">
    <property type="protein sequence ID" value="KAJ5469747.1"/>
    <property type="molecule type" value="Genomic_DNA"/>
</dbReference>
<proteinExistence type="predicted"/>
<reference evidence="1" key="1">
    <citation type="submission" date="2022-12" db="EMBL/GenBank/DDBJ databases">
        <authorList>
            <person name="Petersen C."/>
        </authorList>
    </citation>
    <scope>NUCLEOTIDE SEQUENCE</scope>
    <source>
        <strain evidence="1">IBT 17660</strain>
    </source>
</reference>
<name>A0A9X0BK02_9EURO</name>